<accession>A0A847ET36</accession>
<evidence type="ECO:0000313" key="3">
    <source>
        <dbReference type="Proteomes" id="UP000554004"/>
    </source>
</evidence>
<evidence type="ECO:0000313" key="2">
    <source>
        <dbReference type="EMBL" id="NLE30748.1"/>
    </source>
</evidence>
<sequence length="441" mass="48926">MNKILTFLLGVILTIGVIFLFFRPNKEVNVSELEGDVRGIYSKLVELGYTQDLTEDDIQLVVEKIQESSNWIPQGTVTSNDVVEGKTFYNRSREIQTGTYKSEEFDFLGNANQSDVIEGKQFYSNAKELLTGTLKIPVVTSTIYKGDALVTDVMSGKKFYSNSGILLTGTYTIPTVSYMGDAEVLDVMSGKKFYSNSGTLLTGTWSFLGDAVVDEVLDGKKFYSNSGTLLTGTYTPPTPIDFTNMQYSTFDDYAGIDYLGYDGTLTEDYKGEEAQWSKISNNIWKDERAGIYWSSDQTLTMRALVPNSNSNIFTAMSLNTCDYFNAVPRSSYDGSDLDCGNAINWCATLTLDGRSNWYLPSQKELMLAYIDGMYNQAGDTLQEAAEFTVGDGSAVHYGNYWSSSEVSNDSTSAFYVYLYGGDSNRDPKANTYSGVRCVSRD</sequence>
<protein>
    <submittedName>
        <fullName evidence="2">DUF1566 domain-containing protein</fullName>
    </submittedName>
</protein>
<dbReference type="EMBL" id="JAAZAL010000020">
    <property type="protein sequence ID" value="NLE30748.1"/>
    <property type="molecule type" value="Genomic_DNA"/>
</dbReference>
<reference evidence="2 3" key="1">
    <citation type="journal article" date="2020" name="Biotechnol. Biofuels">
        <title>New insights from the biogas microbiome by comprehensive genome-resolved metagenomics of nearly 1600 species originating from multiple anaerobic digesters.</title>
        <authorList>
            <person name="Campanaro S."/>
            <person name="Treu L."/>
            <person name="Rodriguez-R L.M."/>
            <person name="Kovalovszki A."/>
            <person name="Ziels R.M."/>
            <person name="Maus I."/>
            <person name="Zhu X."/>
            <person name="Kougias P.G."/>
            <person name="Basile A."/>
            <person name="Luo G."/>
            <person name="Schluter A."/>
            <person name="Konstantinidis K.T."/>
            <person name="Angelidaki I."/>
        </authorList>
    </citation>
    <scope>NUCLEOTIDE SEQUENCE [LARGE SCALE GENOMIC DNA]</scope>
    <source>
        <strain evidence="2">AS06rmzACSIP_421</strain>
    </source>
</reference>
<proteinExistence type="predicted"/>
<feature type="domain" description="Lcl C-terminal" evidence="1">
    <location>
        <begin position="285"/>
        <end position="438"/>
    </location>
</feature>
<comment type="caution">
    <text evidence="2">The sequence shown here is derived from an EMBL/GenBank/DDBJ whole genome shotgun (WGS) entry which is preliminary data.</text>
</comment>
<dbReference type="AlphaFoldDB" id="A0A847ET36"/>
<dbReference type="Proteomes" id="UP000554004">
    <property type="component" value="Unassembled WGS sequence"/>
</dbReference>
<evidence type="ECO:0000259" key="1">
    <source>
        <dbReference type="Pfam" id="PF07603"/>
    </source>
</evidence>
<dbReference type="Pfam" id="PF07603">
    <property type="entry name" value="Lcl_C"/>
    <property type="match status" value="1"/>
</dbReference>
<organism evidence="2 3">
    <name type="scientific">Candidatus Dojkabacteria bacterium</name>
    <dbReference type="NCBI Taxonomy" id="2099670"/>
    <lineage>
        <taxon>Bacteria</taxon>
        <taxon>Candidatus Dojkabacteria</taxon>
    </lineage>
</organism>
<gene>
    <name evidence="2" type="ORF">GX618_00530</name>
</gene>
<name>A0A847ET36_9BACT</name>
<dbReference type="InterPro" id="IPR011460">
    <property type="entry name" value="Lcl_C"/>
</dbReference>